<protein>
    <submittedName>
        <fullName evidence="1">Uncharacterized protein</fullName>
    </submittedName>
</protein>
<evidence type="ECO:0000313" key="1">
    <source>
        <dbReference type="EMBL" id="OMJ29508.1"/>
    </source>
</evidence>
<accession>A0A1R1YRI5</accession>
<dbReference type="EMBL" id="LSSM01000263">
    <property type="protein sequence ID" value="OMJ29508.1"/>
    <property type="molecule type" value="Genomic_DNA"/>
</dbReference>
<dbReference type="AlphaFoldDB" id="A0A1R1YRI5"/>
<organism evidence="1 2">
    <name type="scientific">Smittium culicis</name>
    <dbReference type="NCBI Taxonomy" id="133412"/>
    <lineage>
        <taxon>Eukaryota</taxon>
        <taxon>Fungi</taxon>
        <taxon>Fungi incertae sedis</taxon>
        <taxon>Zoopagomycota</taxon>
        <taxon>Kickxellomycotina</taxon>
        <taxon>Harpellomycetes</taxon>
        <taxon>Harpellales</taxon>
        <taxon>Legeriomycetaceae</taxon>
        <taxon>Smittium</taxon>
    </lineage>
</organism>
<proteinExistence type="predicted"/>
<name>A0A1R1YRI5_9FUNG</name>
<reference evidence="2" key="1">
    <citation type="submission" date="2017-01" db="EMBL/GenBank/DDBJ databases">
        <authorList>
            <person name="Wang Y."/>
            <person name="White M."/>
            <person name="Kvist S."/>
            <person name="Moncalvo J.-M."/>
        </authorList>
    </citation>
    <scope>NUCLEOTIDE SEQUENCE [LARGE SCALE GENOMIC DNA]</scope>
    <source>
        <strain evidence="2">ID-206-W2</strain>
    </source>
</reference>
<dbReference type="Proteomes" id="UP000187429">
    <property type="component" value="Unassembled WGS sequence"/>
</dbReference>
<evidence type="ECO:0000313" key="2">
    <source>
        <dbReference type="Proteomes" id="UP000187429"/>
    </source>
</evidence>
<sequence length="100" mass="11530">MACAFQIKDNRDFIDAKFILISFISLLRRAMDRDKITQIKYSSNSPALIEIVIRYEYNLCVFPYTSDMVFLDISIDSSSEILFEAAGVTILLLLYECKVK</sequence>
<keyword evidence="2" id="KW-1185">Reference proteome</keyword>
<comment type="caution">
    <text evidence="1">The sequence shown here is derived from an EMBL/GenBank/DDBJ whole genome shotgun (WGS) entry which is preliminary data.</text>
</comment>
<gene>
    <name evidence="1" type="ORF">AYI69_g985</name>
</gene>